<protein>
    <submittedName>
        <fullName evidence="1">Uncharacterized protein</fullName>
    </submittedName>
</protein>
<name>A0A1B6LDG5_9HEMI</name>
<evidence type="ECO:0000313" key="1">
    <source>
        <dbReference type="EMBL" id="JAT21736.1"/>
    </source>
</evidence>
<sequence length="121" mass="13942">MIPARIKEKYIIRFSVNAQHATEKDIDYAWSVISEYATELLTSPEISPRILCRIPSTPEGRKLRRQFSFTRSVSHDMFKRSASSLYDGATPIIIPDEDEDTNIFDEVFENAINAKEEENNN</sequence>
<dbReference type="EMBL" id="GEBQ01018241">
    <property type="protein sequence ID" value="JAT21736.1"/>
    <property type="molecule type" value="Transcribed_RNA"/>
</dbReference>
<dbReference type="Gene3D" id="3.90.1150.10">
    <property type="entry name" value="Aspartate Aminotransferase, domain 1"/>
    <property type="match status" value="1"/>
</dbReference>
<gene>
    <name evidence="1" type="ORF">g.9937</name>
</gene>
<dbReference type="AlphaFoldDB" id="A0A1B6LDG5"/>
<accession>A0A1B6LDG5</accession>
<organism evidence="1">
    <name type="scientific">Graphocephala atropunctata</name>
    <dbReference type="NCBI Taxonomy" id="36148"/>
    <lineage>
        <taxon>Eukaryota</taxon>
        <taxon>Metazoa</taxon>
        <taxon>Ecdysozoa</taxon>
        <taxon>Arthropoda</taxon>
        <taxon>Hexapoda</taxon>
        <taxon>Insecta</taxon>
        <taxon>Pterygota</taxon>
        <taxon>Neoptera</taxon>
        <taxon>Paraneoptera</taxon>
        <taxon>Hemiptera</taxon>
        <taxon>Auchenorrhyncha</taxon>
        <taxon>Membracoidea</taxon>
        <taxon>Cicadellidae</taxon>
        <taxon>Cicadellinae</taxon>
        <taxon>Cicadellini</taxon>
        <taxon>Graphocephala</taxon>
    </lineage>
</organism>
<reference evidence="1" key="1">
    <citation type="submission" date="2015-11" db="EMBL/GenBank/DDBJ databases">
        <title>De novo transcriptome assembly of four potential Pierce s Disease insect vectors from Arizona vineyards.</title>
        <authorList>
            <person name="Tassone E.E."/>
        </authorList>
    </citation>
    <scope>NUCLEOTIDE SEQUENCE</scope>
</reference>
<dbReference type="InterPro" id="IPR015422">
    <property type="entry name" value="PyrdxlP-dep_Trfase_small"/>
</dbReference>
<proteinExistence type="predicted"/>